<dbReference type="EMBL" id="UYYG01001150">
    <property type="protein sequence ID" value="VDN54788.1"/>
    <property type="molecule type" value="Genomic_DNA"/>
</dbReference>
<dbReference type="SMART" id="SM01372">
    <property type="entry name" value="E2F_TDP"/>
    <property type="match status" value="1"/>
</dbReference>
<dbReference type="PANTHER" id="PTHR12081:SF18">
    <property type="entry name" value="TRANSCRIPTION FACTOR E2F2-RELATED"/>
    <property type="match status" value="1"/>
</dbReference>
<dbReference type="Gene3D" id="6.10.250.540">
    <property type="match status" value="1"/>
</dbReference>
<dbReference type="InterPro" id="IPR036388">
    <property type="entry name" value="WH-like_DNA-bd_sf"/>
</dbReference>
<gene>
    <name evidence="8" type="ORF">DME_LOCUS4761</name>
</gene>
<dbReference type="PANTHER" id="PTHR12081">
    <property type="entry name" value="TRANSCRIPTION FACTOR E2F"/>
    <property type="match status" value="1"/>
</dbReference>
<reference evidence="8 10" key="2">
    <citation type="submission" date="2018-11" db="EMBL/GenBank/DDBJ databases">
        <authorList>
            <consortium name="Pathogen Informatics"/>
        </authorList>
    </citation>
    <scope>NUCLEOTIDE SEQUENCE [LARGE SCALE GENOMIC DNA]</scope>
</reference>
<evidence type="ECO:0000256" key="5">
    <source>
        <dbReference type="RuleBase" id="RU003796"/>
    </source>
</evidence>
<dbReference type="CDD" id="cd14660">
    <property type="entry name" value="E2F_DD"/>
    <property type="match status" value="1"/>
</dbReference>
<feature type="domain" description="E2F/DP family winged-helix DNA-binding" evidence="7">
    <location>
        <begin position="34"/>
        <end position="100"/>
    </location>
</feature>
<dbReference type="Proteomes" id="UP000274756">
    <property type="component" value="Unassembled WGS sequence"/>
</dbReference>
<keyword evidence="3 5" id="KW-0238">DNA-binding</keyword>
<protein>
    <submittedName>
        <fullName evidence="11">E2F_TDP domain-containing protein</fullName>
    </submittedName>
</protein>
<dbReference type="Pfam" id="PF16421">
    <property type="entry name" value="E2F_CC-MB"/>
    <property type="match status" value="1"/>
</dbReference>
<comment type="similarity">
    <text evidence="1 5">Belongs to the E2F/DP family.</text>
</comment>
<dbReference type="WBParaSite" id="DME_0000040101-mRNA-1">
    <property type="protein sequence ID" value="DME_0000040101-mRNA-1"/>
    <property type="gene ID" value="DME_0000040101"/>
</dbReference>
<feature type="region of interest" description="Disordered" evidence="6">
    <location>
        <begin position="1"/>
        <end position="32"/>
    </location>
</feature>
<dbReference type="Pfam" id="PF02319">
    <property type="entry name" value="WHD_E2F_TDP"/>
    <property type="match status" value="1"/>
</dbReference>
<dbReference type="GO" id="GO:0090575">
    <property type="term" value="C:RNA polymerase II transcription regulator complex"/>
    <property type="evidence" value="ECO:0007669"/>
    <property type="project" value="TreeGrafter"/>
</dbReference>
<dbReference type="FunFam" id="1.10.10.10:FF:000008">
    <property type="entry name" value="E2F transcription factor 1"/>
    <property type="match status" value="1"/>
</dbReference>
<dbReference type="OrthoDB" id="1743261at2759"/>
<sequence>MATTNNPDVIDELEYEDEEEEETDEDVRPQVGSRAEKSLGLLTQRFLTLLQSSLGGIVDLNEAAEDLNVRQKRRIYDITNVLEGVGLIEKKSKNVIQWKGGELRKPGTKQLRPEEEEHLMLLKAELSELVEEERLIDSYIKWMKQSIRNVCDNQANQKLAYIRRDDILPVFRDSIVFVVFAPPGTSVEVGHPSRVGVLDHFFYFLLFFCFFCSEYRYQMRLRSPNGPISVMLVNKGEEDSRTSFKRIHEKFPLKSVPYPIVGDVPGQLLEGEDDDSPVKRKKLDDDVKSYDVVHLQTPCKDIVRQTDPIETKNWLSLKQSQLNCFRELSPPPNERDYIFNLNPFESVADIYADDVI</sequence>
<dbReference type="SUPFAM" id="SSF46785">
    <property type="entry name" value="Winged helix' DNA-binding domain"/>
    <property type="match status" value="1"/>
</dbReference>
<dbReference type="GO" id="GO:0046983">
    <property type="term" value="F:protein dimerization activity"/>
    <property type="evidence" value="ECO:0007669"/>
    <property type="project" value="InterPro"/>
</dbReference>
<dbReference type="InterPro" id="IPR003316">
    <property type="entry name" value="E2F_WHTH_DNA-bd_dom"/>
</dbReference>
<dbReference type="STRING" id="318479.A0A0N4U1C7"/>
<evidence type="ECO:0000313" key="9">
    <source>
        <dbReference type="Proteomes" id="UP000038040"/>
    </source>
</evidence>
<evidence type="ECO:0000256" key="3">
    <source>
        <dbReference type="ARBA" id="ARBA00023125"/>
    </source>
</evidence>
<feature type="compositionally biased region" description="Acidic residues" evidence="6">
    <location>
        <begin position="9"/>
        <end position="25"/>
    </location>
</feature>
<proteinExistence type="inferred from homology"/>
<evidence type="ECO:0000256" key="2">
    <source>
        <dbReference type="ARBA" id="ARBA00023015"/>
    </source>
</evidence>
<dbReference type="GO" id="GO:0000981">
    <property type="term" value="F:DNA-binding transcription factor activity, RNA polymerase II-specific"/>
    <property type="evidence" value="ECO:0007669"/>
    <property type="project" value="TreeGrafter"/>
</dbReference>
<evidence type="ECO:0000259" key="7">
    <source>
        <dbReference type="SMART" id="SM01372"/>
    </source>
</evidence>
<dbReference type="InterPro" id="IPR032198">
    <property type="entry name" value="E2F_CC-MB"/>
</dbReference>
<comment type="subcellular location">
    <subcellularLocation>
        <location evidence="5">Nucleus</location>
    </subcellularLocation>
</comment>
<keyword evidence="4 5" id="KW-0804">Transcription</keyword>
<dbReference type="GO" id="GO:0000978">
    <property type="term" value="F:RNA polymerase II cis-regulatory region sequence-specific DNA binding"/>
    <property type="evidence" value="ECO:0007669"/>
    <property type="project" value="InterPro"/>
</dbReference>
<name>A0A0N4U1C7_DRAME</name>
<accession>A0A0N4U1C7</accession>
<dbReference type="Proteomes" id="UP000038040">
    <property type="component" value="Unplaced"/>
</dbReference>
<dbReference type="SUPFAM" id="SSF144074">
    <property type="entry name" value="E2F-DP heterodimerization region"/>
    <property type="match status" value="1"/>
</dbReference>
<evidence type="ECO:0000256" key="6">
    <source>
        <dbReference type="SAM" id="MobiDB-lite"/>
    </source>
</evidence>
<evidence type="ECO:0000256" key="4">
    <source>
        <dbReference type="ARBA" id="ARBA00023163"/>
    </source>
</evidence>
<dbReference type="AlphaFoldDB" id="A0A0N4U1C7"/>
<evidence type="ECO:0000313" key="10">
    <source>
        <dbReference type="Proteomes" id="UP000274756"/>
    </source>
</evidence>
<organism evidence="9 11">
    <name type="scientific">Dracunculus medinensis</name>
    <name type="common">Guinea worm</name>
    <dbReference type="NCBI Taxonomy" id="318479"/>
    <lineage>
        <taxon>Eukaryota</taxon>
        <taxon>Metazoa</taxon>
        <taxon>Ecdysozoa</taxon>
        <taxon>Nematoda</taxon>
        <taxon>Chromadorea</taxon>
        <taxon>Rhabditida</taxon>
        <taxon>Spirurina</taxon>
        <taxon>Dracunculoidea</taxon>
        <taxon>Dracunculidae</taxon>
        <taxon>Dracunculus</taxon>
    </lineage>
</organism>
<keyword evidence="2 5" id="KW-0805">Transcription regulation</keyword>
<evidence type="ECO:0000313" key="8">
    <source>
        <dbReference type="EMBL" id="VDN54788.1"/>
    </source>
</evidence>
<dbReference type="Gene3D" id="1.10.10.10">
    <property type="entry name" value="Winged helix-like DNA-binding domain superfamily/Winged helix DNA-binding domain"/>
    <property type="match status" value="1"/>
</dbReference>
<dbReference type="InterPro" id="IPR037241">
    <property type="entry name" value="E2F-DP_heterodim"/>
</dbReference>
<keyword evidence="5" id="KW-0539">Nucleus</keyword>
<dbReference type="InterPro" id="IPR036390">
    <property type="entry name" value="WH_DNA-bd_sf"/>
</dbReference>
<keyword evidence="10" id="KW-1185">Reference proteome</keyword>
<evidence type="ECO:0000313" key="11">
    <source>
        <dbReference type="WBParaSite" id="DME_0000040101-mRNA-1"/>
    </source>
</evidence>
<dbReference type="InterPro" id="IPR015633">
    <property type="entry name" value="E2F"/>
</dbReference>
<reference evidence="11" key="1">
    <citation type="submission" date="2017-02" db="UniProtKB">
        <authorList>
            <consortium name="WormBaseParasite"/>
        </authorList>
    </citation>
    <scope>IDENTIFICATION</scope>
</reference>
<evidence type="ECO:0000256" key="1">
    <source>
        <dbReference type="ARBA" id="ARBA00010940"/>
    </source>
</evidence>